<evidence type="ECO:0000313" key="1">
    <source>
        <dbReference type="EMBL" id="PKU92722.1"/>
    </source>
</evidence>
<dbReference type="AntiFam" id="ANF00006">
    <property type="entry name" value="Translation of CRISPR region"/>
</dbReference>
<gene>
    <name evidence="1" type="ORF">CQR47_0571</name>
</gene>
<reference evidence="1 2" key="1">
    <citation type="submission" date="2017-10" db="EMBL/GenBank/DDBJ databases">
        <title>Bifidobacterium genomics.</title>
        <authorList>
            <person name="Lugli G.A."/>
            <person name="Milani C."/>
            <person name="Mancabelli L."/>
        </authorList>
    </citation>
    <scope>NUCLEOTIDE SEQUENCE [LARGE SCALE GENOMIC DNA]</scope>
    <source>
        <strain evidence="1 2">1542B</strain>
    </source>
</reference>
<dbReference type="EMBL" id="PCGY01000011">
    <property type="protein sequence ID" value="PKU92722.1"/>
    <property type="molecule type" value="Genomic_DNA"/>
</dbReference>
<proteinExistence type="predicted"/>
<dbReference type="Proteomes" id="UP000233727">
    <property type="component" value="Unassembled WGS sequence"/>
</dbReference>
<dbReference type="AlphaFoldDB" id="A0A2N3QM50"/>
<dbReference type="AntiFam" id="ANF00057">
    <property type="entry name" value="Translation of E. coli type CRISPR repeat"/>
</dbReference>
<sequence length="290" mass="31222">MTTQATKLKGIIPACAGNTASPCLQRASSRDHPRMCGEHAIFAKNDSISTGSSPHVRGTRPVLSVSPADIGIIPACAGNTNRRFCTSSRLRDHPRMCGEHTYAIPYGASMGGSSPHVRGTRGPDVGHLPATGIIPACAGNTRLATNRRFRPRDHPRMCGEHGMFPLMLFFRLGSSPHVRGTLNQLRESFNQAGIIPACAGNTSDNPRGFGFGGDHPRMCGEHLTTQAYGGIVLGSSPHVRGTHIDEAHIYREIGIIPACAGNTHGRVTLFVLCQDHPRMCGEHFYDSTRR</sequence>
<organism evidence="1 2">
    <name type="scientific">Bifidobacterium thermophilum</name>
    <dbReference type="NCBI Taxonomy" id="33905"/>
    <lineage>
        <taxon>Bacteria</taxon>
        <taxon>Bacillati</taxon>
        <taxon>Actinomycetota</taxon>
        <taxon>Actinomycetes</taxon>
        <taxon>Bifidobacteriales</taxon>
        <taxon>Bifidobacteriaceae</taxon>
        <taxon>Bifidobacterium</taxon>
    </lineage>
</organism>
<name>A0A2N3QM50_9BIFI</name>
<accession>A0A2N3QM50</accession>
<comment type="caution">
    <text evidence="1">The sequence shown here is derived from an EMBL/GenBank/DDBJ whole genome shotgun (WGS) entry which is preliminary data.</text>
</comment>
<evidence type="ECO:0000313" key="2">
    <source>
        <dbReference type="Proteomes" id="UP000233727"/>
    </source>
</evidence>
<protein>
    <submittedName>
        <fullName evidence="1">Uncharacterized protein</fullName>
    </submittedName>
</protein>